<accession>G7WIS5</accession>
<dbReference type="AlphaFoldDB" id="G7WIS5"/>
<keyword evidence="2" id="KW-1185">Reference proteome</keyword>
<dbReference type="KEGG" id="dor:Desor_3681"/>
<dbReference type="Proteomes" id="UP000006346">
    <property type="component" value="Chromosome"/>
</dbReference>
<dbReference type="PATRIC" id="fig|768706.3.peg.3708"/>
<evidence type="ECO:0008006" key="3">
    <source>
        <dbReference type="Google" id="ProtNLM"/>
    </source>
</evidence>
<sequence length="211" mass="24035">MAINSIQHQDFFLVKDDDEGNSFYGFDQEWYNTLWQRRAGCGPTVVANIVNYLNCTRHGGKHLPLTKKEALAIMEDVYQYVTPTLRGIPSTQLLYDKVLDYAKNTGLDIQLEVLNVPEKWALRPDFQQLISFLQKALAKNTPLAFLNLDNGAEKRLDSWHWVTIISLDHKENTNSAIINILDGGKIQEIDLGQWFHTTKLGGGFVSFDVSY</sequence>
<dbReference type="RefSeq" id="WP_014185957.1">
    <property type="nucleotide sequence ID" value="NC_016584.1"/>
</dbReference>
<evidence type="ECO:0000313" key="1">
    <source>
        <dbReference type="EMBL" id="AET69149.1"/>
    </source>
</evidence>
<dbReference type="OrthoDB" id="370604at2"/>
<organism evidence="1 2">
    <name type="scientific">Desulfosporosinus orientis (strain ATCC 19365 / DSM 765 / NCIMB 8382 / VKM B-1628 / Singapore I)</name>
    <name type="common">Desulfotomaculum orientis</name>
    <dbReference type="NCBI Taxonomy" id="768706"/>
    <lineage>
        <taxon>Bacteria</taxon>
        <taxon>Bacillati</taxon>
        <taxon>Bacillota</taxon>
        <taxon>Clostridia</taxon>
        <taxon>Eubacteriales</taxon>
        <taxon>Desulfitobacteriaceae</taxon>
        <taxon>Desulfosporosinus</taxon>
    </lineage>
</organism>
<evidence type="ECO:0000313" key="2">
    <source>
        <dbReference type="Proteomes" id="UP000006346"/>
    </source>
</evidence>
<proteinExistence type="predicted"/>
<dbReference type="EMBL" id="CP003108">
    <property type="protein sequence ID" value="AET69149.1"/>
    <property type="molecule type" value="Genomic_DNA"/>
</dbReference>
<reference evidence="1 2" key="2">
    <citation type="journal article" date="2012" name="J. Bacteriol.">
        <title>Complete genome sequences of Desulfosporosinus orientis DSM765T, Desulfosporosinus youngiae DSM17734T, Desulfosporosinus meridiei DSM13257T, and Desulfosporosinus acidiphilus DSM22704T.</title>
        <authorList>
            <person name="Pester M."/>
            <person name="Brambilla E."/>
            <person name="Alazard D."/>
            <person name="Rattei T."/>
            <person name="Weinmaier T."/>
            <person name="Han J."/>
            <person name="Lucas S."/>
            <person name="Lapidus A."/>
            <person name="Cheng J.F."/>
            <person name="Goodwin L."/>
            <person name="Pitluck S."/>
            <person name="Peters L."/>
            <person name="Ovchinnikova G."/>
            <person name="Teshima H."/>
            <person name="Detter J.C."/>
            <person name="Han C.S."/>
            <person name="Tapia R."/>
            <person name="Land M.L."/>
            <person name="Hauser L."/>
            <person name="Kyrpides N.C."/>
            <person name="Ivanova N.N."/>
            <person name="Pagani I."/>
            <person name="Huntmann M."/>
            <person name="Wei C.L."/>
            <person name="Davenport K.W."/>
            <person name="Daligault H."/>
            <person name="Chain P.S."/>
            <person name="Chen A."/>
            <person name="Mavromatis K."/>
            <person name="Markowitz V."/>
            <person name="Szeto E."/>
            <person name="Mikhailova N."/>
            <person name="Pati A."/>
            <person name="Wagner M."/>
            <person name="Woyke T."/>
            <person name="Ollivier B."/>
            <person name="Klenk H.P."/>
            <person name="Spring S."/>
            <person name="Loy A."/>
        </authorList>
    </citation>
    <scope>NUCLEOTIDE SEQUENCE [LARGE SCALE GENOMIC DNA]</scope>
    <source>
        <strain evidence="2">ATCC 19365 / DSM 765 / NCIMB 8382 / VKM B-1628</strain>
    </source>
</reference>
<name>G7WIS5_DESOD</name>
<gene>
    <name evidence="1" type="ordered locus">Desor_3681</name>
</gene>
<dbReference type="eggNOG" id="ENOG5031AJA">
    <property type="taxonomic scope" value="Bacteria"/>
</dbReference>
<reference evidence="2" key="1">
    <citation type="submission" date="2011-11" db="EMBL/GenBank/DDBJ databases">
        <title>Complete sequence of Desulfosporosinus orientis DSM 765.</title>
        <authorList>
            <person name="Lucas S."/>
            <person name="Han J."/>
            <person name="Lapidus A."/>
            <person name="Cheng J.-F."/>
            <person name="Goodwin L."/>
            <person name="Pitluck S."/>
            <person name="Peters L."/>
            <person name="Ovchinnikova G."/>
            <person name="Teshima H."/>
            <person name="Detter J.C."/>
            <person name="Han C."/>
            <person name="Tapia R."/>
            <person name="Land M."/>
            <person name="Hauser L."/>
            <person name="Kyrpides N."/>
            <person name="Ivanova N."/>
            <person name="Pagani I."/>
            <person name="Pester M."/>
            <person name="Spring S."/>
            <person name="Ollivier B."/>
            <person name="Rattei T."/>
            <person name="Klenk H.-P."/>
            <person name="Wagner M."/>
            <person name="Loy A."/>
            <person name="Woyke T."/>
        </authorList>
    </citation>
    <scope>NUCLEOTIDE SEQUENCE [LARGE SCALE GENOMIC DNA]</scope>
    <source>
        <strain evidence="2">ATCC 19365 / DSM 765 / NCIMB 8382 / VKM B-1628</strain>
    </source>
</reference>
<dbReference type="HOGENOM" id="CLU_115419_0_0_9"/>
<dbReference type="STRING" id="768706.Desor_3681"/>
<protein>
    <recommendedName>
        <fullName evidence="3">Peptidase C39-like domain-containing protein</fullName>
    </recommendedName>
</protein>